<proteinExistence type="predicted"/>
<dbReference type="Pfam" id="PF02525">
    <property type="entry name" value="Flavodoxin_2"/>
    <property type="match status" value="1"/>
</dbReference>
<organism evidence="3 4">
    <name type="scientific">Paenibacillus glycanilyticus</name>
    <dbReference type="NCBI Taxonomy" id="126569"/>
    <lineage>
        <taxon>Bacteria</taxon>
        <taxon>Bacillati</taxon>
        <taxon>Bacillota</taxon>
        <taxon>Bacilli</taxon>
        <taxon>Bacillales</taxon>
        <taxon>Paenibacillaceae</taxon>
        <taxon>Paenibacillus</taxon>
    </lineage>
</organism>
<dbReference type="InterPro" id="IPR003680">
    <property type="entry name" value="Flavodoxin_fold"/>
</dbReference>
<reference evidence="3 4" key="1">
    <citation type="submission" date="2023-05" db="EMBL/GenBank/DDBJ databases">
        <title>Draft genome of Paenibacillus sp. CCS26.</title>
        <authorList>
            <person name="Akita H."/>
            <person name="Shinto Y."/>
            <person name="Kimura Z."/>
        </authorList>
    </citation>
    <scope>NUCLEOTIDE SEQUENCE [LARGE SCALE GENOMIC DNA]</scope>
    <source>
        <strain evidence="3 4">CCS26</strain>
    </source>
</reference>
<dbReference type="EMBL" id="BTCL01000004">
    <property type="protein sequence ID" value="GMK44500.1"/>
    <property type="molecule type" value="Genomic_DNA"/>
</dbReference>
<dbReference type="RefSeq" id="WP_317979481.1">
    <property type="nucleotide sequence ID" value="NZ_BTCL01000004.1"/>
</dbReference>
<keyword evidence="4" id="KW-1185">Reference proteome</keyword>
<evidence type="ECO:0000256" key="1">
    <source>
        <dbReference type="ARBA" id="ARBA00023002"/>
    </source>
</evidence>
<name>A0ABQ6NIZ4_9BACL</name>
<feature type="domain" description="Flavodoxin-like fold" evidence="2">
    <location>
        <begin position="1"/>
        <end position="170"/>
    </location>
</feature>
<dbReference type="InterPro" id="IPR046980">
    <property type="entry name" value="KefG/KefF"/>
</dbReference>
<keyword evidence="1" id="KW-0560">Oxidoreductase</keyword>
<gene>
    <name evidence="3" type="primary">ydeQ_1</name>
    <name evidence="3" type="ORF">PghCCS26_16280</name>
</gene>
<dbReference type="PANTHER" id="PTHR47307:SF1">
    <property type="entry name" value="GLUTATHIONE-REGULATED POTASSIUM-EFFLUX SYSTEM ANCILLARY PROTEIN KEFG"/>
    <property type="match status" value="1"/>
</dbReference>
<dbReference type="PANTHER" id="PTHR47307">
    <property type="entry name" value="GLUTATHIONE-REGULATED POTASSIUM-EFFLUX SYSTEM ANCILLARY PROTEIN KEFG"/>
    <property type="match status" value="1"/>
</dbReference>
<accession>A0ABQ6NIZ4</accession>
<comment type="caution">
    <text evidence="3">The sequence shown here is derived from an EMBL/GenBank/DDBJ whole genome shotgun (WGS) entry which is preliminary data.</text>
</comment>
<evidence type="ECO:0000259" key="2">
    <source>
        <dbReference type="Pfam" id="PF02525"/>
    </source>
</evidence>
<evidence type="ECO:0000313" key="4">
    <source>
        <dbReference type="Proteomes" id="UP001285921"/>
    </source>
</evidence>
<protein>
    <submittedName>
        <fullName evidence="3">NAD(P)H oxidoreductase YdeQ</fullName>
    </submittedName>
</protein>
<dbReference type="Gene3D" id="3.40.50.360">
    <property type="match status" value="1"/>
</dbReference>
<dbReference type="Proteomes" id="UP001285921">
    <property type="component" value="Unassembled WGS sequence"/>
</dbReference>
<sequence>MNILVIVAHPELTASRANKALLQGLNKIQEDIHIHKLYELYPDWNIDTEKEQELLLRYDRIILQFPFYWYSCPPLLKQWFDDVMIPGWAYGPGGTKLVGKEFLVATTTGGTDKSYRSGGDNQFTVSELLRPIERTIAKCGGTYLPAFVCYDANASTEERLEQEAQRYAEYIRTPLPVLTH</sequence>
<dbReference type="SUPFAM" id="SSF52218">
    <property type="entry name" value="Flavoproteins"/>
    <property type="match status" value="1"/>
</dbReference>
<dbReference type="InterPro" id="IPR029039">
    <property type="entry name" value="Flavoprotein-like_sf"/>
</dbReference>
<evidence type="ECO:0000313" key="3">
    <source>
        <dbReference type="EMBL" id="GMK44500.1"/>
    </source>
</evidence>